<evidence type="ECO:0000313" key="2">
    <source>
        <dbReference type="Proteomes" id="UP001144347"/>
    </source>
</evidence>
<dbReference type="RefSeq" id="WP_269427132.1">
    <property type="nucleotide sequence ID" value="NZ_JAPWGM010000002.1"/>
</dbReference>
<gene>
    <name evidence="1" type="ORF">O0955_08615</name>
</gene>
<sequence>MIRKGTITFIDEDRSGVITDENEQEITFSLENYKNQVWIGMDIYFVIEMSQTGLVANGIEPA</sequence>
<evidence type="ECO:0008006" key="3">
    <source>
        <dbReference type="Google" id="ProtNLM"/>
    </source>
</evidence>
<reference evidence="1" key="1">
    <citation type="submission" date="2022-12" db="EMBL/GenBank/DDBJ databases">
        <title>Genome sequence of HCMS5-2.</title>
        <authorList>
            <person name="Woo H."/>
        </authorList>
    </citation>
    <scope>NUCLEOTIDE SEQUENCE</scope>
    <source>
        <strain evidence="1">HCMS5-2</strain>
    </source>
</reference>
<evidence type="ECO:0000313" key="1">
    <source>
        <dbReference type="EMBL" id="MCZ4244067.1"/>
    </source>
</evidence>
<protein>
    <recommendedName>
        <fullName evidence="3">CSD domain-containing protein</fullName>
    </recommendedName>
</protein>
<organism evidence="1 2">
    <name type="scientific">Pedobacter punctiformis</name>
    <dbReference type="NCBI Taxonomy" id="3004097"/>
    <lineage>
        <taxon>Bacteria</taxon>
        <taxon>Pseudomonadati</taxon>
        <taxon>Bacteroidota</taxon>
        <taxon>Sphingobacteriia</taxon>
        <taxon>Sphingobacteriales</taxon>
        <taxon>Sphingobacteriaceae</taxon>
        <taxon>Pedobacter</taxon>
    </lineage>
</organism>
<keyword evidence="2" id="KW-1185">Reference proteome</keyword>
<accession>A0ABT4L8P3</accession>
<name>A0ABT4L8P3_9SPHI</name>
<comment type="caution">
    <text evidence="1">The sequence shown here is derived from an EMBL/GenBank/DDBJ whole genome shotgun (WGS) entry which is preliminary data.</text>
</comment>
<dbReference type="Proteomes" id="UP001144347">
    <property type="component" value="Unassembled WGS sequence"/>
</dbReference>
<proteinExistence type="predicted"/>
<dbReference type="EMBL" id="JAPWGM010000002">
    <property type="protein sequence ID" value="MCZ4244067.1"/>
    <property type="molecule type" value="Genomic_DNA"/>
</dbReference>